<dbReference type="PANTHER" id="PTHR28626">
    <property type="entry name" value="SRR1-LIKE PROTEIN"/>
    <property type="match status" value="1"/>
</dbReference>
<dbReference type="InParanoid" id="A0A0G4EUX1"/>
<evidence type="ECO:0000259" key="3">
    <source>
        <dbReference type="Pfam" id="PF07985"/>
    </source>
</evidence>
<sequence>MTPTPSEGPASPPHRGQQGGDGGEQWTTVVKRRTRRTPLTATKEASQPCDPSSPPSRRSHVFVHLVTQRLELSHYWSAVRDLLTEATSSRDRTSARQLMCLALGLGSFEHSRASAVQLGMLQLVMKHLKASRQHCWLADPIMTDKDEQTAKELGFVTSRQADRLFERLADIHSTWRHSSSVVLLFMPHCEKFLYGRVLFYWLYLQLDGETDAACSPSLPYTTSAIQRALLPIVLLGNALTRYRDSRNNAIPRPAEQPATLLRRSRNQFAALCESPEHSMSPKEGSRQSGPQRGGCVRCPALSDEDAERVVDEVVSRVTLREAAMPGEYNECPVAFNDTVITTFGG</sequence>
<comment type="similarity">
    <text evidence="1">Belongs to the SRR1 family.</text>
</comment>
<dbReference type="InterPro" id="IPR040044">
    <property type="entry name" value="SRR1L"/>
</dbReference>
<dbReference type="Pfam" id="PF07985">
    <property type="entry name" value="SRR1"/>
    <property type="match status" value="1"/>
</dbReference>
<evidence type="ECO:0000256" key="2">
    <source>
        <dbReference type="SAM" id="MobiDB-lite"/>
    </source>
</evidence>
<feature type="region of interest" description="Disordered" evidence="2">
    <location>
        <begin position="274"/>
        <end position="296"/>
    </location>
</feature>
<keyword evidence="5" id="KW-1185">Reference proteome</keyword>
<dbReference type="PANTHER" id="PTHR28626:SF3">
    <property type="entry name" value="SRR1-LIKE PROTEIN"/>
    <property type="match status" value="1"/>
</dbReference>
<dbReference type="VEuPathDB" id="CryptoDB:Vbra_1695"/>
<dbReference type="InterPro" id="IPR012942">
    <property type="entry name" value="SRR1-like"/>
</dbReference>
<dbReference type="EMBL" id="CDMY01000319">
    <property type="protein sequence ID" value="CEM02132.1"/>
    <property type="molecule type" value="Genomic_DNA"/>
</dbReference>
<name>A0A0G4EUX1_VITBC</name>
<dbReference type="OrthoDB" id="551431at2759"/>
<evidence type="ECO:0000256" key="1">
    <source>
        <dbReference type="ARBA" id="ARBA00009856"/>
    </source>
</evidence>
<evidence type="ECO:0000313" key="4">
    <source>
        <dbReference type="EMBL" id="CEM02132.1"/>
    </source>
</evidence>
<feature type="compositionally biased region" description="Basic and acidic residues" evidence="2">
    <location>
        <begin position="274"/>
        <end position="285"/>
    </location>
</feature>
<dbReference type="Proteomes" id="UP000041254">
    <property type="component" value="Unassembled WGS sequence"/>
</dbReference>
<gene>
    <name evidence="4" type="ORF">Vbra_1695</name>
</gene>
<accession>A0A0G4EUX1</accession>
<protein>
    <recommendedName>
        <fullName evidence="3">SRR1-like domain-containing protein</fullName>
    </recommendedName>
</protein>
<dbReference type="AlphaFoldDB" id="A0A0G4EUX1"/>
<evidence type="ECO:0000313" key="5">
    <source>
        <dbReference type="Proteomes" id="UP000041254"/>
    </source>
</evidence>
<organism evidence="4 5">
    <name type="scientific">Vitrella brassicaformis (strain CCMP3155)</name>
    <dbReference type="NCBI Taxonomy" id="1169540"/>
    <lineage>
        <taxon>Eukaryota</taxon>
        <taxon>Sar</taxon>
        <taxon>Alveolata</taxon>
        <taxon>Colpodellida</taxon>
        <taxon>Vitrellaceae</taxon>
        <taxon>Vitrella</taxon>
    </lineage>
</organism>
<feature type="region of interest" description="Disordered" evidence="2">
    <location>
        <begin position="1"/>
        <end position="58"/>
    </location>
</feature>
<dbReference type="GO" id="GO:0005634">
    <property type="term" value="C:nucleus"/>
    <property type="evidence" value="ECO:0007669"/>
    <property type="project" value="TreeGrafter"/>
</dbReference>
<proteinExistence type="inferred from homology"/>
<dbReference type="GO" id="GO:0005737">
    <property type="term" value="C:cytoplasm"/>
    <property type="evidence" value="ECO:0007669"/>
    <property type="project" value="TreeGrafter"/>
</dbReference>
<reference evidence="4 5" key="1">
    <citation type="submission" date="2014-11" db="EMBL/GenBank/DDBJ databases">
        <authorList>
            <person name="Zhu J."/>
            <person name="Qi W."/>
            <person name="Song R."/>
        </authorList>
    </citation>
    <scope>NUCLEOTIDE SEQUENCE [LARGE SCALE GENOMIC DNA]</scope>
</reference>
<feature type="domain" description="SRR1-like" evidence="3">
    <location>
        <begin position="91"/>
        <end position="340"/>
    </location>
</feature>